<keyword evidence="2" id="KW-1133">Transmembrane helix</keyword>
<feature type="transmembrane region" description="Helical" evidence="2">
    <location>
        <begin position="175"/>
        <end position="193"/>
    </location>
</feature>
<feature type="transmembrane region" description="Helical" evidence="2">
    <location>
        <begin position="111"/>
        <end position="131"/>
    </location>
</feature>
<reference evidence="3 4" key="1">
    <citation type="submission" date="2024-03" db="EMBL/GenBank/DDBJ databases">
        <title>Draft genome sequence of Pseudonocardia sp. DW16-2.</title>
        <authorList>
            <person name="Duangmal K."/>
        </authorList>
    </citation>
    <scope>NUCLEOTIDE SEQUENCE [LARGE SCALE GENOMIC DNA]</scope>
    <source>
        <strain evidence="3 4">DW16-2</strain>
    </source>
</reference>
<keyword evidence="4" id="KW-1185">Reference proteome</keyword>
<feature type="compositionally biased region" description="Low complexity" evidence="1">
    <location>
        <begin position="228"/>
        <end position="238"/>
    </location>
</feature>
<accession>A0ABU8TEQ2</accession>
<name>A0ABU8TEQ2_9PSEU</name>
<dbReference type="EMBL" id="JBBJUP010000025">
    <property type="protein sequence ID" value="MEJ8281900.1"/>
    <property type="molecule type" value="Genomic_DNA"/>
</dbReference>
<evidence type="ECO:0000256" key="1">
    <source>
        <dbReference type="SAM" id="MobiDB-lite"/>
    </source>
</evidence>
<feature type="transmembrane region" description="Helical" evidence="2">
    <location>
        <begin position="143"/>
        <end position="163"/>
    </location>
</feature>
<protein>
    <recommendedName>
        <fullName evidence="5">Zinc-finger domain-containing protein</fullName>
    </recommendedName>
</protein>
<keyword evidence="2" id="KW-0812">Transmembrane</keyword>
<proteinExistence type="predicted"/>
<evidence type="ECO:0000256" key="2">
    <source>
        <dbReference type="SAM" id="Phobius"/>
    </source>
</evidence>
<feature type="region of interest" description="Disordered" evidence="1">
    <location>
        <begin position="1"/>
        <end position="32"/>
    </location>
</feature>
<dbReference type="Proteomes" id="UP001364211">
    <property type="component" value="Unassembled WGS sequence"/>
</dbReference>
<evidence type="ECO:0008006" key="5">
    <source>
        <dbReference type="Google" id="ProtNLM"/>
    </source>
</evidence>
<comment type="caution">
    <text evidence="3">The sequence shown here is derived from an EMBL/GenBank/DDBJ whole genome shotgun (WGS) entry which is preliminary data.</text>
</comment>
<sequence length="254" mass="25870">MRDDDGPPAGPPDAGGPEVPLDPPDGPPQRCRDVRLSLSAAADGEDAPVGPVERGEHLGTCAACRDWAARAERVDRRVRVAPALPVRDRTDEVVAAVLADGRRRDRRPSPVRAGLALAAAAHLVVVVPALVVADAGPDVPPHAARELGVFNLALGVAFAVAAYRPSRAPGLRLPTGVAAVALCLLAVVDAALGRTTVAVELPHLASLAGWVLLCVLVRRGGGDGPGPGRVDVAAAVPAGRPPPGPTARDDRDAA</sequence>
<organism evidence="3 4">
    <name type="scientific">Pseudonocardia spirodelae</name>
    <dbReference type="NCBI Taxonomy" id="3133431"/>
    <lineage>
        <taxon>Bacteria</taxon>
        <taxon>Bacillati</taxon>
        <taxon>Actinomycetota</taxon>
        <taxon>Actinomycetes</taxon>
        <taxon>Pseudonocardiales</taxon>
        <taxon>Pseudonocardiaceae</taxon>
        <taxon>Pseudonocardia</taxon>
    </lineage>
</organism>
<feature type="region of interest" description="Disordered" evidence="1">
    <location>
        <begin position="224"/>
        <end position="254"/>
    </location>
</feature>
<dbReference type="RefSeq" id="WP_340294768.1">
    <property type="nucleotide sequence ID" value="NZ_JBBJUP010000025.1"/>
</dbReference>
<evidence type="ECO:0000313" key="3">
    <source>
        <dbReference type="EMBL" id="MEJ8281900.1"/>
    </source>
</evidence>
<gene>
    <name evidence="3" type="ORF">WJX68_23400</name>
</gene>
<keyword evidence="2" id="KW-0472">Membrane</keyword>
<evidence type="ECO:0000313" key="4">
    <source>
        <dbReference type="Proteomes" id="UP001364211"/>
    </source>
</evidence>